<dbReference type="Pfam" id="PF03702">
    <property type="entry name" value="AnmK"/>
    <property type="match status" value="1"/>
</dbReference>
<dbReference type="PANTHER" id="PTHR30605:SF0">
    <property type="entry name" value="ANHYDRO-N-ACETYLMURAMIC ACID KINASE"/>
    <property type="match status" value="1"/>
</dbReference>
<gene>
    <name evidence="1" type="ORF">METZ01_LOCUS285362</name>
</gene>
<name>A0A382L6D3_9ZZZZ</name>
<dbReference type="GO" id="GO:0009254">
    <property type="term" value="P:peptidoglycan turnover"/>
    <property type="evidence" value="ECO:0007669"/>
    <property type="project" value="InterPro"/>
</dbReference>
<dbReference type="EMBL" id="UINC01085192">
    <property type="protein sequence ID" value="SVC32508.1"/>
    <property type="molecule type" value="Genomic_DNA"/>
</dbReference>
<organism evidence="1">
    <name type="scientific">marine metagenome</name>
    <dbReference type="NCBI Taxonomy" id="408172"/>
    <lineage>
        <taxon>unclassified sequences</taxon>
        <taxon>metagenomes</taxon>
        <taxon>ecological metagenomes</taxon>
    </lineage>
</organism>
<dbReference type="GO" id="GO:0016773">
    <property type="term" value="F:phosphotransferase activity, alcohol group as acceptor"/>
    <property type="evidence" value="ECO:0007669"/>
    <property type="project" value="InterPro"/>
</dbReference>
<proteinExistence type="predicted"/>
<accession>A0A382L6D3</accession>
<evidence type="ECO:0000313" key="1">
    <source>
        <dbReference type="EMBL" id="SVC32508.1"/>
    </source>
</evidence>
<dbReference type="GO" id="GO:0005524">
    <property type="term" value="F:ATP binding"/>
    <property type="evidence" value="ECO:0007669"/>
    <property type="project" value="InterPro"/>
</dbReference>
<dbReference type="GO" id="GO:0006040">
    <property type="term" value="P:amino sugar metabolic process"/>
    <property type="evidence" value="ECO:0007669"/>
    <property type="project" value="InterPro"/>
</dbReference>
<dbReference type="AlphaFoldDB" id="A0A382L6D3"/>
<protein>
    <recommendedName>
        <fullName evidence="2">Anhydro-N-acetylmuramic acid kinase</fullName>
    </recommendedName>
</protein>
<feature type="non-terminal residue" evidence="1">
    <location>
        <position position="1"/>
    </location>
</feature>
<reference evidence="1" key="1">
    <citation type="submission" date="2018-05" db="EMBL/GenBank/DDBJ databases">
        <authorList>
            <person name="Lanie J.A."/>
            <person name="Ng W.-L."/>
            <person name="Kazmierczak K.M."/>
            <person name="Andrzejewski T.M."/>
            <person name="Davidsen T.M."/>
            <person name="Wayne K.J."/>
            <person name="Tettelin H."/>
            <person name="Glass J.I."/>
            <person name="Rusch D."/>
            <person name="Podicherti R."/>
            <person name="Tsui H.-C.T."/>
            <person name="Winkler M.E."/>
        </authorList>
    </citation>
    <scope>NUCLEOTIDE SEQUENCE</scope>
</reference>
<dbReference type="PANTHER" id="PTHR30605">
    <property type="entry name" value="ANHYDRO-N-ACETYLMURAMIC ACID KINASE"/>
    <property type="match status" value="1"/>
</dbReference>
<evidence type="ECO:0008006" key="2">
    <source>
        <dbReference type="Google" id="ProtNLM"/>
    </source>
</evidence>
<dbReference type="Gene3D" id="3.30.420.40">
    <property type="match status" value="2"/>
</dbReference>
<sequence length="132" mass="14558">NHEYFTQNPPKSLDRNEFIVGLKEDFSLEDGAATLGRFTAETVRLSQMHFPRPVTRWIVCGGGQHNKFILSQLRNNLDQPVLVADDVGWHGDAIEAQAFAYLAIRSSLGLPISFPNTTGVSTPLTGGVRHDP</sequence>
<dbReference type="InterPro" id="IPR005338">
    <property type="entry name" value="Anhydro_N_Ac-Mur_kinase"/>
</dbReference>